<accession>A0A9D2VI11</accession>
<dbReference type="GO" id="GO:0016706">
    <property type="term" value="F:2-oxoglutarate-dependent dioxygenase activity"/>
    <property type="evidence" value="ECO:0007669"/>
    <property type="project" value="InterPro"/>
</dbReference>
<comment type="function">
    <text evidence="2">Involved in the biosynthesis of 5-hydroxyectoine, called compatible solute, which helps organisms to survive extreme osmotic stress by acting as a highly soluble organic osmolyte. Catalyzes the 2-oxoglutarate-dependent selective hydroxylation of L-ectoine to yield (4S,5S)-5-hydroxyectoine.</text>
</comment>
<evidence type="ECO:0000256" key="7">
    <source>
        <dbReference type="ARBA" id="ARBA00023002"/>
    </source>
</evidence>
<proteinExistence type="inferred from homology"/>
<comment type="catalytic activity">
    <reaction evidence="9">
        <text>L-ectoine + 2-oxoglutarate + O2 = 5-hydroxyectoine + succinate + CO2</text>
        <dbReference type="Rhea" id="RHEA:45740"/>
        <dbReference type="ChEBI" id="CHEBI:15379"/>
        <dbReference type="ChEBI" id="CHEBI:16526"/>
        <dbReference type="ChEBI" id="CHEBI:16810"/>
        <dbReference type="ChEBI" id="CHEBI:30031"/>
        <dbReference type="ChEBI" id="CHEBI:58515"/>
        <dbReference type="ChEBI" id="CHEBI:85413"/>
        <dbReference type="EC" id="1.14.11.55"/>
    </reaction>
</comment>
<dbReference type="EC" id="1.14.11.55" evidence="10"/>
<evidence type="ECO:0000256" key="3">
    <source>
        <dbReference type="ARBA" id="ARBA00007851"/>
    </source>
</evidence>
<dbReference type="PANTHER" id="PTHR20883">
    <property type="entry name" value="PHYTANOYL-COA DIOXYGENASE DOMAIN CONTAINING 1"/>
    <property type="match status" value="1"/>
</dbReference>
<dbReference type="Pfam" id="PF05721">
    <property type="entry name" value="PhyH"/>
    <property type="match status" value="1"/>
</dbReference>
<dbReference type="PANTHER" id="PTHR20883:SF48">
    <property type="entry name" value="ECTOINE DIOXYGENASE"/>
    <property type="match status" value="1"/>
</dbReference>
<evidence type="ECO:0000256" key="5">
    <source>
        <dbReference type="ARBA" id="ARBA00022723"/>
    </source>
</evidence>
<dbReference type="RefSeq" id="WP_167660217.1">
    <property type="nucleotide sequence ID" value="NZ_BMCQ01000002.1"/>
</dbReference>
<keyword evidence="8" id="KW-0408">Iron</keyword>
<evidence type="ECO:0000256" key="9">
    <source>
        <dbReference type="ARBA" id="ARBA00049228"/>
    </source>
</evidence>
<dbReference type="Gene3D" id="2.60.120.620">
    <property type="entry name" value="q2cbj1_9rhob like domain"/>
    <property type="match status" value="1"/>
</dbReference>
<dbReference type="SUPFAM" id="SSF51197">
    <property type="entry name" value="Clavaminate synthase-like"/>
    <property type="match status" value="1"/>
</dbReference>
<dbReference type="AlphaFoldDB" id="A0A9D2VI11"/>
<dbReference type="Proteomes" id="UP000700248">
    <property type="component" value="Unassembled WGS sequence"/>
</dbReference>
<comment type="caution">
    <text evidence="11">The sequence shown here is derived from an EMBL/GenBank/DDBJ whole genome shotgun (WGS) entry which is preliminary data.</text>
</comment>
<dbReference type="NCBIfam" id="TIGR02408">
    <property type="entry name" value="ectoine_ThpD"/>
    <property type="match status" value="1"/>
</dbReference>
<keyword evidence="7 11" id="KW-0560">Oxidoreductase</keyword>
<dbReference type="EMBL" id="JAATIZ010000001">
    <property type="protein sequence ID" value="NJB63923.1"/>
    <property type="molecule type" value="Genomic_DNA"/>
</dbReference>
<comment type="cofactor">
    <cofactor evidence="1">
        <name>Fe(2+)</name>
        <dbReference type="ChEBI" id="CHEBI:29033"/>
    </cofactor>
</comment>
<gene>
    <name evidence="11" type="primary">thpD</name>
    <name evidence="12" type="ORF">GGR41_000144</name>
    <name evidence="11" type="ORF">K8U84_10455</name>
</gene>
<evidence type="ECO:0000313" key="13">
    <source>
        <dbReference type="Proteomes" id="UP000700248"/>
    </source>
</evidence>
<sequence length="299" mass="33331">MTVATDYYPSRVATPMALIPRVEPVVYARGTYAKALSAEQLRSYEENGFLVMHDVFDPAEVQTYADELHRLLQNQELVGQPGTITEPGSDAIRSLFKVHEHSALVQQLVQDPRLLNVACQILGSDVYMHQTRANFKPGFTGKAFYWHSDFETWHVEDGMPAMRALSCSVLLTDNNASNGSLMLVPGSHRYFVPCLGETPEQHHKQSLKKQEYGVPSQDHLTQLVDQGGLETVQAKAGSVIFFDCNTIHGSANNISPWARSNLFMVYNSVENALQAPKYGLEPRPDFLGQRTVQHVLSPS</sequence>
<evidence type="ECO:0000256" key="2">
    <source>
        <dbReference type="ARBA" id="ARBA00004063"/>
    </source>
</evidence>
<evidence type="ECO:0000256" key="1">
    <source>
        <dbReference type="ARBA" id="ARBA00001954"/>
    </source>
</evidence>
<evidence type="ECO:0000256" key="6">
    <source>
        <dbReference type="ARBA" id="ARBA00022964"/>
    </source>
</evidence>
<evidence type="ECO:0000256" key="8">
    <source>
        <dbReference type="ARBA" id="ARBA00023004"/>
    </source>
</evidence>
<protein>
    <recommendedName>
        <fullName evidence="10">Ectoine hydroxylase</fullName>
        <ecNumber evidence="10">1.14.11.55</ecNumber>
    </recommendedName>
</protein>
<keyword evidence="14" id="KW-1185">Reference proteome</keyword>
<evidence type="ECO:0000313" key="12">
    <source>
        <dbReference type="EMBL" id="NJB63923.1"/>
    </source>
</evidence>
<name>A0A9D2VI11_9BURK</name>
<reference evidence="11" key="3">
    <citation type="submission" date="2021-09" db="EMBL/GenBank/DDBJ databases">
        <authorList>
            <person name="Gilroy R."/>
        </authorList>
    </citation>
    <scope>NUCLEOTIDE SEQUENCE</scope>
    <source>
        <strain evidence="11">CHK175-13533</strain>
    </source>
</reference>
<reference evidence="11" key="2">
    <citation type="journal article" date="2021" name="PeerJ">
        <title>Extensive microbial diversity within the chicken gut microbiome revealed by metagenomics and culture.</title>
        <authorList>
            <person name="Gilroy R."/>
            <person name="Ravi A."/>
            <person name="Getino M."/>
            <person name="Pursley I."/>
            <person name="Horton D.L."/>
            <person name="Alikhan N.F."/>
            <person name="Baker D."/>
            <person name="Gharbi K."/>
            <person name="Hall N."/>
            <person name="Watson M."/>
            <person name="Adriaenssens E.M."/>
            <person name="Foster-Nyarko E."/>
            <person name="Jarju S."/>
            <person name="Secka A."/>
            <person name="Antonio M."/>
            <person name="Oren A."/>
            <person name="Chaudhuri R.R."/>
            <person name="La Ragione R."/>
            <person name="Hildebrand F."/>
            <person name="Pallen M.J."/>
        </authorList>
    </citation>
    <scope>NUCLEOTIDE SEQUENCE</scope>
    <source>
        <strain evidence="11">CHK175-13533</strain>
    </source>
</reference>
<dbReference type="GO" id="GO:0005506">
    <property type="term" value="F:iron ion binding"/>
    <property type="evidence" value="ECO:0007669"/>
    <property type="project" value="UniProtKB-ARBA"/>
</dbReference>
<dbReference type="Proteomes" id="UP000783934">
    <property type="component" value="Unassembled WGS sequence"/>
</dbReference>
<evidence type="ECO:0000313" key="14">
    <source>
        <dbReference type="Proteomes" id="UP000783934"/>
    </source>
</evidence>
<comment type="subunit">
    <text evidence="4">Homodimer.</text>
</comment>
<dbReference type="EMBL" id="DYTQ01000110">
    <property type="protein sequence ID" value="HJH24961.1"/>
    <property type="molecule type" value="Genomic_DNA"/>
</dbReference>
<comment type="similarity">
    <text evidence="3">Belongs to the PhyH family. EctD subfamily.</text>
</comment>
<dbReference type="InterPro" id="IPR008775">
    <property type="entry name" value="Phytyl_CoA_dOase-like"/>
</dbReference>
<dbReference type="InterPro" id="IPR012774">
    <property type="entry name" value="EctD"/>
</dbReference>
<organism evidence="11 13">
    <name type="scientific">Paenalcaligenes hominis</name>
    <dbReference type="NCBI Taxonomy" id="643674"/>
    <lineage>
        <taxon>Bacteria</taxon>
        <taxon>Pseudomonadati</taxon>
        <taxon>Pseudomonadota</taxon>
        <taxon>Betaproteobacteria</taxon>
        <taxon>Burkholderiales</taxon>
        <taxon>Alcaligenaceae</taxon>
        <taxon>Paenalcaligenes</taxon>
    </lineage>
</organism>
<evidence type="ECO:0000313" key="11">
    <source>
        <dbReference type="EMBL" id="HJH24961.1"/>
    </source>
</evidence>
<evidence type="ECO:0000256" key="4">
    <source>
        <dbReference type="ARBA" id="ARBA00011738"/>
    </source>
</evidence>
<evidence type="ECO:0000256" key="10">
    <source>
        <dbReference type="NCBIfam" id="TIGR02408"/>
    </source>
</evidence>
<reference evidence="12 14" key="1">
    <citation type="submission" date="2020-03" db="EMBL/GenBank/DDBJ databases">
        <title>Genomic Encyclopedia of Type Strains, Phase IV (KMG-IV): sequencing the most valuable type-strain genomes for metagenomic binning, comparative biology and taxonomic classification.</title>
        <authorList>
            <person name="Goeker M."/>
        </authorList>
    </citation>
    <scope>NUCLEOTIDE SEQUENCE [LARGE SCALE GENOMIC DNA]</scope>
    <source>
        <strain evidence="12 14">DSM 26613</strain>
    </source>
</reference>
<keyword evidence="6" id="KW-0223">Dioxygenase</keyword>
<keyword evidence="5" id="KW-0479">Metal-binding</keyword>